<evidence type="ECO:0000313" key="6">
    <source>
        <dbReference type="Proteomes" id="UP001589755"/>
    </source>
</evidence>
<evidence type="ECO:0000256" key="2">
    <source>
        <dbReference type="ARBA" id="ARBA00022723"/>
    </source>
</evidence>
<gene>
    <name evidence="5" type="primary">modA</name>
    <name evidence="5" type="ORF">ACFFJ2_11835</name>
</gene>
<evidence type="ECO:0000313" key="5">
    <source>
        <dbReference type="EMBL" id="MFC0209087.1"/>
    </source>
</evidence>
<feature type="signal peptide" evidence="4">
    <location>
        <begin position="1"/>
        <end position="22"/>
    </location>
</feature>
<sequence>MSRISAIVFFLLAGLASSFAAAQERLTVFAAASMREAMEQAAAAFEAESGVETVVSLAASSVLARQIAAGAPADIFISANLAWTDWLEERGFLRAESRRNVAGNDLVIAAGGPMPRIADAGVLLGRGRFAMGDPGHVPAGAYAKAALESLGLWEALKGRAVFGENARVALELARRGEVTAAIVYGSDQKAVEGDLARLYTFPPGSHPPIVYPAAATGNAAPAADAFLAFLSGPQGQAIFRGLGFAAPR</sequence>
<dbReference type="Proteomes" id="UP001589755">
    <property type="component" value="Unassembled WGS sequence"/>
</dbReference>
<dbReference type="SUPFAM" id="SSF53850">
    <property type="entry name" value="Periplasmic binding protein-like II"/>
    <property type="match status" value="1"/>
</dbReference>
<dbReference type="NCBIfam" id="TIGR01256">
    <property type="entry name" value="modA"/>
    <property type="match status" value="1"/>
</dbReference>
<dbReference type="Gene3D" id="3.40.190.10">
    <property type="entry name" value="Periplasmic binding protein-like II"/>
    <property type="match status" value="2"/>
</dbReference>
<dbReference type="EMBL" id="JBHLXD010000017">
    <property type="protein sequence ID" value="MFC0209087.1"/>
    <property type="molecule type" value="Genomic_DNA"/>
</dbReference>
<keyword evidence="6" id="KW-1185">Reference proteome</keyword>
<keyword evidence="3 4" id="KW-0732">Signal</keyword>
<evidence type="ECO:0000256" key="1">
    <source>
        <dbReference type="ARBA" id="ARBA00009175"/>
    </source>
</evidence>
<proteinExistence type="inferred from homology"/>
<feature type="chain" id="PRO_5046083848" evidence="4">
    <location>
        <begin position="23"/>
        <end position="248"/>
    </location>
</feature>
<comment type="similarity">
    <text evidence="1">Belongs to the bacterial solute-binding protein ModA family.</text>
</comment>
<dbReference type="RefSeq" id="WP_261519363.1">
    <property type="nucleotide sequence ID" value="NZ_JAODNW010000003.1"/>
</dbReference>
<name>A0ABV6D902_9HYPH</name>
<evidence type="ECO:0000256" key="3">
    <source>
        <dbReference type="ARBA" id="ARBA00022729"/>
    </source>
</evidence>
<comment type="caution">
    <text evidence="5">The sequence shown here is derived from an EMBL/GenBank/DDBJ whole genome shotgun (WGS) entry which is preliminary data.</text>
</comment>
<organism evidence="5 6">
    <name type="scientific">Chelativorans intermedius</name>
    <dbReference type="NCBI Taxonomy" id="515947"/>
    <lineage>
        <taxon>Bacteria</taxon>
        <taxon>Pseudomonadati</taxon>
        <taxon>Pseudomonadota</taxon>
        <taxon>Alphaproteobacteria</taxon>
        <taxon>Hyphomicrobiales</taxon>
        <taxon>Phyllobacteriaceae</taxon>
        <taxon>Chelativorans</taxon>
    </lineage>
</organism>
<reference evidence="5 6" key="1">
    <citation type="submission" date="2024-09" db="EMBL/GenBank/DDBJ databases">
        <authorList>
            <person name="Sun Q."/>
            <person name="Mori K."/>
        </authorList>
    </citation>
    <scope>NUCLEOTIDE SEQUENCE [LARGE SCALE GENOMIC DNA]</scope>
    <source>
        <strain evidence="5 6">CCM 8543</strain>
    </source>
</reference>
<dbReference type="PANTHER" id="PTHR30632:SF17">
    <property type="entry name" value="MOLYBDATE-BINDING PROTEIN MODA"/>
    <property type="match status" value="1"/>
</dbReference>
<keyword evidence="2" id="KW-0479">Metal-binding</keyword>
<dbReference type="InterPro" id="IPR050682">
    <property type="entry name" value="ModA/WtpA"/>
</dbReference>
<dbReference type="Pfam" id="PF13531">
    <property type="entry name" value="SBP_bac_11"/>
    <property type="match status" value="1"/>
</dbReference>
<dbReference type="PIRSF" id="PIRSF004846">
    <property type="entry name" value="ModA"/>
    <property type="match status" value="1"/>
</dbReference>
<protein>
    <submittedName>
        <fullName evidence="5">Molybdate ABC transporter substrate-binding protein</fullName>
    </submittedName>
</protein>
<dbReference type="PANTHER" id="PTHR30632">
    <property type="entry name" value="MOLYBDATE-BINDING PERIPLASMIC PROTEIN"/>
    <property type="match status" value="1"/>
</dbReference>
<accession>A0ABV6D902</accession>
<dbReference type="InterPro" id="IPR005950">
    <property type="entry name" value="ModA"/>
</dbReference>
<evidence type="ECO:0000256" key="4">
    <source>
        <dbReference type="SAM" id="SignalP"/>
    </source>
</evidence>